<dbReference type="GO" id="GO:0016747">
    <property type="term" value="F:acyltransferase activity, transferring groups other than amino-acyl groups"/>
    <property type="evidence" value="ECO:0007669"/>
    <property type="project" value="InterPro"/>
</dbReference>
<organism evidence="4 5">
    <name type="scientific">Candidatus Dechloromonas phosphorivorans</name>
    <dbReference type="NCBI Taxonomy" id="2899244"/>
    <lineage>
        <taxon>Bacteria</taxon>
        <taxon>Pseudomonadati</taxon>
        <taxon>Pseudomonadota</taxon>
        <taxon>Betaproteobacteria</taxon>
        <taxon>Rhodocyclales</taxon>
        <taxon>Azonexaceae</taxon>
        <taxon>Dechloromonas</taxon>
    </lineage>
</organism>
<dbReference type="InterPro" id="IPR016181">
    <property type="entry name" value="Acyl_CoA_acyltransferase"/>
</dbReference>
<reference evidence="4" key="1">
    <citation type="submission" date="2020-10" db="EMBL/GenBank/DDBJ databases">
        <title>Connecting structure to function with the recovery of over 1000 high-quality activated sludge metagenome-assembled genomes encoding full-length rRNA genes using long-read sequencing.</title>
        <authorList>
            <person name="Singleton C.M."/>
            <person name="Petriglieri F."/>
            <person name="Kristensen J.M."/>
            <person name="Kirkegaard R.H."/>
            <person name="Michaelsen T.Y."/>
            <person name="Andersen M.H."/>
            <person name="Karst S.M."/>
            <person name="Dueholm M.S."/>
            <person name="Nielsen P.H."/>
            <person name="Albertsen M."/>
        </authorList>
    </citation>
    <scope>NUCLEOTIDE SEQUENCE</scope>
    <source>
        <strain evidence="4">OdNE_18-Q3-R46-58_BAT3C.305</strain>
    </source>
</reference>
<evidence type="ECO:0000313" key="5">
    <source>
        <dbReference type="Proteomes" id="UP000808146"/>
    </source>
</evidence>
<evidence type="ECO:0000259" key="3">
    <source>
        <dbReference type="PROSITE" id="PS51186"/>
    </source>
</evidence>
<dbReference type="Gene3D" id="3.40.630.30">
    <property type="match status" value="1"/>
</dbReference>
<keyword evidence="2" id="KW-0012">Acyltransferase</keyword>
<dbReference type="PANTHER" id="PTHR43877">
    <property type="entry name" value="AMINOALKYLPHOSPHONATE N-ACETYLTRANSFERASE-RELATED-RELATED"/>
    <property type="match status" value="1"/>
</dbReference>
<dbReference type="EMBL" id="JADKBR010000003">
    <property type="protein sequence ID" value="MBK8889687.1"/>
    <property type="molecule type" value="Genomic_DNA"/>
</dbReference>
<dbReference type="PANTHER" id="PTHR43877:SF2">
    <property type="entry name" value="AMINOALKYLPHOSPHONATE N-ACETYLTRANSFERASE-RELATED"/>
    <property type="match status" value="1"/>
</dbReference>
<dbReference type="InterPro" id="IPR000182">
    <property type="entry name" value="GNAT_dom"/>
</dbReference>
<dbReference type="Pfam" id="PF00583">
    <property type="entry name" value="Acetyltransf_1"/>
    <property type="match status" value="1"/>
</dbReference>
<dbReference type="Proteomes" id="UP000808146">
    <property type="component" value="Unassembled WGS sequence"/>
</dbReference>
<evidence type="ECO:0000256" key="1">
    <source>
        <dbReference type="ARBA" id="ARBA00022679"/>
    </source>
</evidence>
<comment type="caution">
    <text evidence="4">The sequence shown here is derived from an EMBL/GenBank/DDBJ whole genome shotgun (WGS) entry which is preliminary data.</text>
</comment>
<evidence type="ECO:0000313" key="4">
    <source>
        <dbReference type="EMBL" id="MBK8889687.1"/>
    </source>
</evidence>
<accession>A0A9D7LKV3</accession>
<proteinExistence type="predicted"/>
<keyword evidence="1" id="KW-0808">Transferase</keyword>
<sequence length="160" mass="17913">MGIADPSLEVVRLTPKWQEGLQEFFQDLKASGDGVFFAPHPADEDSISRVAAYHGKDLYYLLVEREKILGYGMLRGWDEGYQIPSLGLAIHPSARGQGLGKILMDILHLLALRRGADKVRLRVRANNEKALHLYKSLGYVLNEDTHQTGFLVGLKNIGRE</sequence>
<protein>
    <submittedName>
        <fullName evidence="4">GNAT family N-acetyltransferase</fullName>
    </submittedName>
</protein>
<evidence type="ECO:0000256" key="2">
    <source>
        <dbReference type="ARBA" id="ARBA00023315"/>
    </source>
</evidence>
<dbReference type="InterPro" id="IPR050832">
    <property type="entry name" value="Bact_Acetyltransf"/>
</dbReference>
<dbReference type="CDD" id="cd04301">
    <property type="entry name" value="NAT_SF"/>
    <property type="match status" value="1"/>
</dbReference>
<dbReference type="AlphaFoldDB" id="A0A9D7LKV3"/>
<dbReference type="PROSITE" id="PS51186">
    <property type="entry name" value="GNAT"/>
    <property type="match status" value="1"/>
</dbReference>
<name>A0A9D7LKV3_9RHOO</name>
<gene>
    <name evidence="4" type="ORF">IPN75_04465</name>
</gene>
<dbReference type="SUPFAM" id="SSF55729">
    <property type="entry name" value="Acyl-CoA N-acyltransferases (Nat)"/>
    <property type="match status" value="1"/>
</dbReference>
<feature type="domain" description="N-acetyltransferase" evidence="3">
    <location>
        <begin position="8"/>
        <end position="158"/>
    </location>
</feature>